<dbReference type="KEGG" id="pki:111838715"/>
<dbReference type="OrthoDB" id="8725016at2759"/>
<keyword evidence="1" id="KW-0597">Phosphoprotein</keyword>
<feature type="region of interest" description="Disordered" evidence="2">
    <location>
        <begin position="319"/>
        <end position="382"/>
    </location>
</feature>
<protein>
    <submittedName>
        <fullName evidence="3">Proline and serine-rich protein 2-like</fullName>
    </submittedName>
</protein>
<feature type="compositionally biased region" description="Polar residues" evidence="2">
    <location>
        <begin position="560"/>
        <end position="569"/>
    </location>
</feature>
<feature type="region of interest" description="Disordered" evidence="2">
    <location>
        <begin position="205"/>
        <end position="227"/>
    </location>
</feature>
<dbReference type="PANTHER" id="PTHR16095">
    <property type="entry name" value="TRANSMEMBRANE PROTEIN 143 FAMILY MEMBER"/>
    <property type="match status" value="1"/>
</dbReference>
<sequence>MDLHVPAAGSRYGGGWAAQNGRGNTQNRTRPAENESLRFLSREERECIRFLEETIDSLDEDLDEPDEKRLSGSANPAVHRPITAATVMMSGRSVNPKDQDIIDLVQKQPKEALYSSIQQDFRSMTHPETHFEMKAKPDPLGNLPYDLKLPPTVTPSAANNNPSATSQPQYQPAGFVPTPVIIAQKLAAHQRAAGISLPSSILSNSRRSLDSNPQDHASTAAKPSHYPDNISVIMGSKHNDALPPINVQERKAQVLTHLTGPLQLEDTGTKNTPIRSSSYRDPTQDRTRMEALSKLGLNANQPSSSSYYRAVNKNKANSSLTSSYAEKSPLSLASSARTTPSATDFNNYGDKSKSPKTRSSSMLESRGNVNATPDSVPPLTDFNHYGGKTKIMSLVSSVKSNTAANHPISHENRSSMAPPPSGAEVSTNSFGGKSRFMAPPTSSKTEPAASEAIKYDARLPKPSAGANNIGITSNSYGGKSKVMNPLMSTPVVPEVLLSDSYGAKSKAVSPAVISINRPEVSASNLNQNVPITTPRPAYALPNASLGPLASRPEPVPSDVTGLSHQSSGDGATAGAPPSQAERRLSFSKPAAQLRPQGITVQFTGRGPTDQSRKDALRVLGLLKKGSGYSS</sequence>
<reference evidence="3" key="1">
    <citation type="submission" date="2025-08" db="UniProtKB">
        <authorList>
            <consortium name="Ensembl"/>
        </authorList>
    </citation>
    <scope>IDENTIFICATION</scope>
</reference>
<feature type="compositionally biased region" description="Polar residues" evidence="2">
    <location>
        <begin position="319"/>
        <end position="346"/>
    </location>
</feature>
<feature type="region of interest" description="Disordered" evidence="2">
    <location>
        <begin position="258"/>
        <end position="286"/>
    </location>
</feature>
<reference evidence="3" key="2">
    <citation type="submission" date="2025-09" db="UniProtKB">
        <authorList>
            <consortium name="Ensembl"/>
        </authorList>
    </citation>
    <scope>IDENTIFICATION</scope>
</reference>
<feature type="region of interest" description="Disordered" evidence="2">
    <location>
        <begin position="1"/>
        <end position="34"/>
    </location>
</feature>
<dbReference type="STRING" id="1676925.ENSPKIP00000010356"/>
<feature type="compositionally biased region" description="Polar residues" evidence="2">
    <location>
        <begin position="269"/>
        <end position="281"/>
    </location>
</feature>
<evidence type="ECO:0000313" key="4">
    <source>
        <dbReference type="Proteomes" id="UP000261540"/>
    </source>
</evidence>
<evidence type="ECO:0000313" key="3">
    <source>
        <dbReference type="Ensembl" id="ENSPKIP00000010356.1"/>
    </source>
</evidence>
<feature type="compositionally biased region" description="Polar residues" evidence="2">
    <location>
        <begin position="357"/>
        <end position="373"/>
    </location>
</feature>
<name>A0A3B3QY34_9TELE</name>
<dbReference type="GeneTree" id="ENSGT01030000235060"/>
<evidence type="ECO:0000256" key="2">
    <source>
        <dbReference type="SAM" id="MobiDB-lite"/>
    </source>
</evidence>
<feature type="region of interest" description="Disordered" evidence="2">
    <location>
        <begin position="542"/>
        <end position="614"/>
    </location>
</feature>
<feature type="region of interest" description="Disordered" evidence="2">
    <location>
        <begin position="405"/>
        <end position="427"/>
    </location>
</feature>
<dbReference type="Ensembl" id="ENSPKIT00000034487.1">
    <property type="protein sequence ID" value="ENSPKIP00000010356.1"/>
    <property type="gene ID" value="ENSPKIG00000025103.1"/>
</dbReference>
<organism evidence="3 4">
    <name type="scientific">Paramormyrops kingsleyae</name>
    <dbReference type="NCBI Taxonomy" id="1676925"/>
    <lineage>
        <taxon>Eukaryota</taxon>
        <taxon>Metazoa</taxon>
        <taxon>Chordata</taxon>
        <taxon>Craniata</taxon>
        <taxon>Vertebrata</taxon>
        <taxon>Euteleostomi</taxon>
        <taxon>Actinopterygii</taxon>
        <taxon>Neopterygii</taxon>
        <taxon>Teleostei</taxon>
        <taxon>Osteoglossocephala</taxon>
        <taxon>Osteoglossomorpha</taxon>
        <taxon>Osteoglossiformes</taxon>
        <taxon>Mormyridae</taxon>
        <taxon>Paramormyrops</taxon>
    </lineage>
</organism>
<proteinExistence type="predicted"/>
<evidence type="ECO:0000256" key="1">
    <source>
        <dbReference type="ARBA" id="ARBA00022553"/>
    </source>
</evidence>
<feature type="compositionally biased region" description="Polar residues" evidence="2">
    <location>
        <begin position="205"/>
        <end position="217"/>
    </location>
</feature>
<dbReference type="AlphaFoldDB" id="A0A3B3QY34"/>
<keyword evidence="4" id="KW-1185">Reference proteome</keyword>
<dbReference type="Proteomes" id="UP000261540">
    <property type="component" value="Unplaced"/>
</dbReference>
<accession>A0A3B3QY34</accession>
<dbReference type="PANTHER" id="PTHR16095:SF9">
    <property type="entry name" value="PROLINE AND SERINE-RICH PROTEIN 2"/>
    <property type="match status" value="1"/>
</dbReference>